<name>E0RZY1_BUTPB</name>
<feature type="region of interest" description="Disordered" evidence="1">
    <location>
        <begin position="25"/>
        <end position="71"/>
    </location>
</feature>
<evidence type="ECO:0008006" key="5">
    <source>
        <dbReference type="Google" id="ProtNLM"/>
    </source>
</evidence>
<feature type="compositionally biased region" description="Low complexity" evidence="1">
    <location>
        <begin position="25"/>
        <end position="51"/>
    </location>
</feature>
<accession>E0RZY1</accession>
<dbReference type="AlphaFoldDB" id="E0RZY1"/>
<keyword evidence="4" id="KW-1185">Reference proteome</keyword>
<dbReference type="RefSeq" id="WP_013282200.1">
    <property type="nucleotide sequence ID" value="NC_014387.1"/>
</dbReference>
<dbReference type="KEGG" id="bpb:bpr_I2817"/>
<feature type="signal peptide" evidence="2">
    <location>
        <begin position="1"/>
        <end position="24"/>
    </location>
</feature>
<organism evidence="3 4">
    <name type="scientific">Butyrivibrio proteoclasticus (strain ATCC 51982 / DSM 14932 / B316)</name>
    <name type="common">Clostridium proteoclasticum</name>
    <dbReference type="NCBI Taxonomy" id="515622"/>
    <lineage>
        <taxon>Bacteria</taxon>
        <taxon>Bacillati</taxon>
        <taxon>Bacillota</taxon>
        <taxon>Clostridia</taxon>
        <taxon>Lachnospirales</taxon>
        <taxon>Lachnospiraceae</taxon>
        <taxon>Butyrivibrio</taxon>
    </lineage>
</organism>
<evidence type="ECO:0000313" key="3">
    <source>
        <dbReference type="EMBL" id="ADL35547.1"/>
    </source>
</evidence>
<dbReference type="eggNOG" id="ENOG50333EN">
    <property type="taxonomic scope" value="Bacteria"/>
</dbReference>
<dbReference type="EMBL" id="CP001810">
    <property type="protein sequence ID" value="ADL35547.1"/>
    <property type="molecule type" value="Genomic_DNA"/>
</dbReference>
<keyword evidence="2" id="KW-0732">Signal</keyword>
<dbReference type="Proteomes" id="UP000001299">
    <property type="component" value="Chromosome 1"/>
</dbReference>
<sequence length="568" mass="63346">MNFKRIIPPLTLALLLSGCGNVSTDDSGASAAEASSVSEISASSDSSPSDNSPEKETTSSVESTVADPNAETKKELAEYTALFNTPEYNGFLTKSFSKPSEIDWDVVMTAGGGISDKNLTSEEIEDYRVLSNYSFFDKDKFIVIRRSDLEKFALKHTGEALNTDEHTLPWSYMYKYDSFYNFHWDYDDKTYTCFSIEKDGSDLTLRFQMDDNSHVGKSADRIVKATKTDDGLLIRSNEIQWKDGCDPDQSFDIDLADNGESLTFYTYKGYSGAARFILTKGGNVVSTGTLSGVRDDSSIYVKTLTAVGFFDFNADGIKDIVCIGDSDNGKNVILYESVDTNYNYEQCSADETVEKMIDGDLTLNKVKKALLGDNTEGIYNTYNEAYAQVAKLYNMSSSVYGYDYGLIDGNGDAIPELVINGASTTSLFTFENGHIHCLMQKWGWGAMGNHGYEYAPGKNVYFNDNSDYAGAIHYDSFMMPSEGQELQTYYSVKTNYFKDEDKDGIPSEDELAANSDMEYSESYYENHTGVEMTQEELETKVNELWNYDYKPLQGDADYEGLITVLQNS</sequence>
<evidence type="ECO:0000256" key="2">
    <source>
        <dbReference type="SAM" id="SignalP"/>
    </source>
</evidence>
<proteinExistence type="predicted"/>
<dbReference type="PROSITE" id="PS51257">
    <property type="entry name" value="PROKAR_LIPOPROTEIN"/>
    <property type="match status" value="1"/>
</dbReference>
<evidence type="ECO:0000256" key="1">
    <source>
        <dbReference type="SAM" id="MobiDB-lite"/>
    </source>
</evidence>
<evidence type="ECO:0000313" key="4">
    <source>
        <dbReference type="Proteomes" id="UP000001299"/>
    </source>
</evidence>
<gene>
    <name evidence="3" type="ordered locus">bpr_I2817</name>
</gene>
<reference evidence="3 4" key="1">
    <citation type="journal article" date="2010" name="PLoS ONE">
        <title>The glycobiome of the rumen bacterium Butyrivibrio proteoclasticus B316(T) highlights adaptation to a polysaccharide-rich environment.</title>
        <authorList>
            <person name="Kelly W.J."/>
            <person name="Leahy S.C."/>
            <person name="Altermann E."/>
            <person name="Yeoman C.J."/>
            <person name="Dunne J.C."/>
            <person name="Kong Z."/>
            <person name="Pacheco D.M."/>
            <person name="Li D."/>
            <person name="Noel S.J."/>
            <person name="Moon C.D."/>
            <person name="Cookson A.L."/>
            <person name="Attwood G.T."/>
        </authorList>
    </citation>
    <scope>NUCLEOTIDE SEQUENCE [LARGE SCALE GENOMIC DNA]</scope>
    <source>
        <strain evidence="4">ATCC 51982 / DSM 14932 / B316</strain>
    </source>
</reference>
<protein>
    <recommendedName>
        <fullName evidence="5">FG-GAP repeat-containing protein</fullName>
    </recommendedName>
</protein>
<dbReference type="HOGENOM" id="CLU_479573_0_0_9"/>
<feature type="chain" id="PRO_5039395213" description="FG-GAP repeat-containing protein" evidence="2">
    <location>
        <begin position="25"/>
        <end position="568"/>
    </location>
</feature>